<evidence type="ECO:0000256" key="1">
    <source>
        <dbReference type="ARBA" id="ARBA00022679"/>
    </source>
</evidence>
<dbReference type="Proteomes" id="UP000765509">
    <property type="component" value="Unassembled WGS sequence"/>
</dbReference>
<comment type="caution">
    <text evidence="8">The sequence shown here is derived from an EMBL/GenBank/DDBJ whole genome shotgun (WGS) entry which is preliminary data.</text>
</comment>
<evidence type="ECO:0000256" key="6">
    <source>
        <dbReference type="ARBA" id="ARBA00022918"/>
    </source>
</evidence>
<dbReference type="InterPro" id="IPR041373">
    <property type="entry name" value="RT_RNaseH"/>
</dbReference>
<evidence type="ECO:0000256" key="2">
    <source>
        <dbReference type="ARBA" id="ARBA00022695"/>
    </source>
</evidence>
<evidence type="ECO:0000313" key="8">
    <source>
        <dbReference type="EMBL" id="MBW0531787.1"/>
    </source>
</evidence>
<evidence type="ECO:0000256" key="4">
    <source>
        <dbReference type="ARBA" id="ARBA00022759"/>
    </source>
</evidence>
<evidence type="ECO:0000259" key="7">
    <source>
        <dbReference type="Pfam" id="PF17917"/>
    </source>
</evidence>
<keyword evidence="1" id="KW-0808">Transferase</keyword>
<feature type="domain" description="Reverse transcriptase RNase H-like" evidence="7">
    <location>
        <begin position="55"/>
        <end position="157"/>
    </location>
</feature>
<keyword evidence="3" id="KW-0540">Nuclease</keyword>
<evidence type="ECO:0000313" key="9">
    <source>
        <dbReference type="Proteomes" id="UP000765509"/>
    </source>
</evidence>
<dbReference type="AlphaFoldDB" id="A0A9Q3F5A7"/>
<protein>
    <recommendedName>
        <fullName evidence="7">Reverse transcriptase RNase H-like domain-containing protein</fullName>
    </recommendedName>
</protein>
<keyword evidence="9" id="KW-1185">Reference proteome</keyword>
<dbReference type="InterPro" id="IPR050951">
    <property type="entry name" value="Retrovirus_Pol_polyprotein"/>
</dbReference>
<proteinExistence type="predicted"/>
<dbReference type="PANTHER" id="PTHR37984:SF5">
    <property type="entry name" value="PROTEIN NYNRIN-LIKE"/>
    <property type="match status" value="1"/>
</dbReference>
<dbReference type="GO" id="GO:0016787">
    <property type="term" value="F:hydrolase activity"/>
    <property type="evidence" value="ECO:0007669"/>
    <property type="project" value="UniProtKB-KW"/>
</dbReference>
<keyword evidence="6" id="KW-0695">RNA-directed DNA polymerase</keyword>
<gene>
    <name evidence="8" type="ORF">O181_071502</name>
</gene>
<evidence type="ECO:0000256" key="5">
    <source>
        <dbReference type="ARBA" id="ARBA00022801"/>
    </source>
</evidence>
<keyword evidence="4" id="KW-0255">Endonuclease</keyword>
<dbReference type="SUPFAM" id="SSF56672">
    <property type="entry name" value="DNA/RNA polymerases"/>
    <property type="match status" value="1"/>
</dbReference>
<dbReference type="PANTHER" id="PTHR37984">
    <property type="entry name" value="PROTEIN CBG26694"/>
    <property type="match status" value="1"/>
</dbReference>
<organism evidence="8 9">
    <name type="scientific">Austropuccinia psidii MF-1</name>
    <dbReference type="NCBI Taxonomy" id="1389203"/>
    <lineage>
        <taxon>Eukaryota</taxon>
        <taxon>Fungi</taxon>
        <taxon>Dikarya</taxon>
        <taxon>Basidiomycota</taxon>
        <taxon>Pucciniomycotina</taxon>
        <taxon>Pucciniomycetes</taxon>
        <taxon>Pucciniales</taxon>
        <taxon>Sphaerophragmiaceae</taxon>
        <taxon>Austropuccinia</taxon>
    </lineage>
</organism>
<accession>A0A9Q3F5A7</accession>
<evidence type="ECO:0000256" key="3">
    <source>
        <dbReference type="ARBA" id="ARBA00022722"/>
    </source>
</evidence>
<sequence length="158" mass="18488">MFIKDFSQVAAPLRRFTREDLLWKWVEKCEEAFTKLRKIVGGEITLKTLNYDKESEKIKLVINSSYIAAGSALMQEDENGKDKPVLYESVTFFRLKSKYSQPKLEWCGLARILKKHQTILWGQHFELEVDTKPLIEMINTPCLPNAPMTRWVAFIQLF</sequence>
<dbReference type="InterPro" id="IPR043128">
    <property type="entry name" value="Rev_trsase/Diguanyl_cyclase"/>
</dbReference>
<reference evidence="8" key="1">
    <citation type="submission" date="2021-03" db="EMBL/GenBank/DDBJ databases">
        <title>Draft genome sequence of rust myrtle Austropuccinia psidii MF-1, a brazilian biotype.</title>
        <authorList>
            <person name="Quecine M.C."/>
            <person name="Pachon D.M.R."/>
            <person name="Bonatelli M.L."/>
            <person name="Correr F.H."/>
            <person name="Franceschini L.M."/>
            <person name="Leite T.F."/>
            <person name="Margarido G.R.A."/>
            <person name="Almeida C.A."/>
            <person name="Ferrarezi J.A."/>
            <person name="Labate C.A."/>
        </authorList>
    </citation>
    <scope>NUCLEOTIDE SEQUENCE</scope>
    <source>
        <strain evidence="8">MF-1</strain>
    </source>
</reference>
<keyword evidence="5" id="KW-0378">Hydrolase</keyword>
<dbReference type="Pfam" id="PF17917">
    <property type="entry name" value="RT_RNaseH"/>
    <property type="match status" value="1"/>
</dbReference>
<dbReference type="GO" id="GO:0004519">
    <property type="term" value="F:endonuclease activity"/>
    <property type="evidence" value="ECO:0007669"/>
    <property type="project" value="UniProtKB-KW"/>
</dbReference>
<dbReference type="EMBL" id="AVOT02037135">
    <property type="protein sequence ID" value="MBW0531787.1"/>
    <property type="molecule type" value="Genomic_DNA"/>
</dbReference>
<dbReference type="InterPro" id="IPR043502">
    <property type="entry name" value="DNA/RNA_pol_sf"/>
</dbReference>
<dbReference type="Gene3D" id="3.30.70.270">
    <property type="match status" value="1"/>
</dbReference>
<keyword evidence="2" id="KW-0548">Nucleotidyltransferase</keyword>
<dbReference type="GO" id="GO:0003964">
    <property type="term" value="F:RNA-directed DNA polymerase activity"/>
    <property type="evidence" value="ECO:0007669"/>
    <property type="project" value="UniProtKB-KW"/>
</dbReference>
<dbReference type="OrthoDB" id="3037028at2759"/>
<name>A0A9Q3F5A7_9BASI</name>